<accession>A0A2P2J0E8</accession>
<proteinExistence type="predicted"/>
<dbReference type="EMBL" id="GGEC01006450">
    <property type="protein sequence ID" value="MBW86933.1"/>
    <property type="molecule type" value="Transcribed_RNA"/>
</dbReference>
<protein>
    <submittedName>
        <fullName evidence="1">Uncharacterized protein</fullName>
    </submittedName>
</protein>
<organism evidence="1">
    <name type="scientific">Rhizophora mucronata</name>
    <name type="common">Asiatic mangrove</name>
    <dbReference type="NCBI Taxonomy" id="61149"/>
    <lineage>
        <taxon>Eukaryota</taxon>
        <taxon>Viridiplantae</taxon>
        <taxon>Streptophyta</taxon>
        <taxon>Embryophyta</taxon>
        <taxon>Tracheophyta</taxon>
        <taxon>Spermatophyta</taxon>
        <taxon>Magnoliopsida</taxon>
        <taxon>eudicotyledons</taxon>
        <taxon>Gunneridae</taxon>
        <taxon>Pentapetalae</taxon>
        <taxon>rosids</taxon>
        <taxon>fabids</taxon>
        <taxon>Malpighiales</taxon>
        <taxon>Rhizophoraceae</taxon>
        <taxon>Rhizophora</taxon>
    </lineage>
</organism>
<reference evidence="1" key="1">
    <citation type="submission" date="2018-02" db="EMBL/GenBank/DDBJ databases">
        <title>Rhizophora mucronata_Transcriptome.</title>
        <authorList>
            <person name="Meera S.P."/>
            <person name="Sreeshan A."/>
            <person name="Augustine A."/>
        </authorList>
    </citation>
    <scope>NUCLEOTIDE SEQUENCE</scope>
    <source>
        <tissue evidence="1">Leaf</tissue>
    </source>
</reference>
<sequence>MKILCFLHVVSR</sequence>
<name>A0A2P2J0E8_RHIMU</name>
<evidence type="ECO:0000313" key="1">
    <source>
        <dbReference type="EMBL" id="MBW86933.1"/>
    </source>
</evidence>